<protein>
    <submittedName>
        <fullName evidence="2">Amidase</fullName>
        <ecNumber evidence="2">3.5.1.4</ecNumber>
    </submittedName>
</protein>
<proteinExistence type="predicted"/>
<gene>
    <name evidence="2" type="ORF">FW784_00785</name>
</gene>
<keyword evidence="2" id="KW-0378">Hydrolase</keyword>
<dbReference type="AlphaFoldDB" id="A0A5D8Z9M7"/>
<dbReference type="Pfam" id="PF01425">
    <property type="entry name" value="Amidase"/>
    <property type="match status" value="1"/>
</dbReference>
<dbReference type="RefSeq" id="WP_268890867.1">
    <property type="nucleotide sequence ID" value="NZ_VTRV01000005.1"/>
</dbReference>
<dbReference type="Proteomes" id="UP000323164">
    <property type="component" value="Unassembled WGS sequence"/>
</dbReference>
<keyword evidence="3" id="KW-1185">Reference proteome</keyword>
<dbReference type="InterPro" id="IPR023631">
    <property type="entry name" value="Amidase_dom"/>
</dbReference>
<dbReference type="EMBL" id="VTRV01000005">
    <property type="protein sequence ID" value="TZF91635.1"/>
    <property type="molecule type" value="Genomic_DNA"/>
</dbReference>
<dbReference type="Gene3D" id="3.90.1300.10">
    <property type="entry name" value="Amidase signature (AS) domain"/>
    <property type="match status" value="1"/>
</dbReference>
<reference evidence="2 3" key="1">
    <citation type="submission" date="2019-08" db="EMBL/GenBank/DDBJ databases">
        <title>Draft genome sequence of Lysobacter sp. UKS-15.</title>
        <authorList>
            <person name="Im W.-T."/>
        </authorList>
    </citation>
    <scope>NUCLEOTIDE SEQUENCE [LARGE SCALE GENOMIC DNA]</scope>
    <source>
        <strain evidence="2 3">UKS-15</strain>
    </source>
</reference>
<accession>A0A5D8Z9M7</accession>
<evidence type="ECO:0000313" key="2">
    <source>
        <dbReference type="EMBL" id="TZF91635.1"/>
    </source>
</evidence>
<comment type="caution">
    <text evidence="2">The sequence shown here is derived from an EMBL/GenBank/DDBJ whole genome shotgun (WGS) entry which is preliminary data.</text>
</comment>
<dbReference type="SUPFAM" id="SSF75304">
    <property type="entry name" value="Amidase signature (AS) enzymes"/>
    <property type="match status" value="1"/>
</dbReference>
<dbReference type="InterPro" id="IPR036928">
    <property type="entry name" value="AS_sf"/>
</dbReference>
<feature type="non-terminal residue" evidence="2">
    <location>
        <position position="1"/>
    </location>
</feature>
<evidence type="ECO:0000313" key="3">
    <source>
        <dbReference type="Proteomes" id="UP000323164"/>
    </source>
</evidence>
<feature type="domain" description="Amidase" evidence="1">
    <location>
        <begin position="15"/>
        <end position="229"/>
    </location>
</feature>
<dbReference type="PANTHER" id="PTHR42678:SF34">
    <property type="entry name" value="OS04G0183300 PROTEIN"/>
    <property type="match status" value="1"/>
</dbReference>
<evidence type="ECO:0000259" key="1">
    <source>
        <dbReference type="Pfam" id="PF01425"/>
    </source>
</evidence>
<dbReference type="GO" id="GO:0004040">
    <property type="term" value="F:amidase activity"/>
    <property type="evidence" value="ECO:0007669"/>
    <property type="project" value="UniProtKB-EC"/>
</dbReference>
<organism evidence="2 3">
    <name type="scientific">Cognatilysobacter lacus</name>
    <dbReference type="NCBI Taxonomy" id="1643323"/>
    <lineage>
        <taxon>Bacteria</taxon>
        <taxon>Pseudomonadati</taxon>
        <taxon>Pseudomonadota</taxon>
        <taxon>Gammaproteobacteria</taxon>
        <taxon>Lysobacterales</taxon>
        <taxon>Lysobacteraceae</taxon>
        <taxon>Cognatilysobacter</taxon>
    </lineage>
</organism>
<dbReference type="EC" id="3.5.1.4" evidence="2"/>
<sequence>PRDPAVSGGKHPDRVDYASHLKPDALRGARIGVLRKSAGYHPDVDAAFDRAVAALKAAGATVVDAEIPTAGRWDEAENIVLLSEFAPGLETYLRDSSGSVHRFQDVVDFNRSHAVQEMPYFGQELFEQTLKAPPMQSAKYRAARETARRLAGPQGIDVALAKQHLDALVAPSTGPAWRTDTVLGDHFVGAGYGAAAVAGYPSISVPMGDARGLPLGLVFLGPKWSEGRLIELAYGFEQATHARKPPRFLPTVDEPARRIER</sequence>
<dbReference type="PANTHER" id="PTHR42678">
    <property type="entry name" value="AMIDASE"/>
    <property type="match status" value="1"/>
</dbReference>
<name>A0A5D8Z9M7_9GAMM</name>